<dbReference type="FunFam" id="2.60.120.200:FF:000150">
    <property type="entry name" value="Laminin subunit alpha 5"/>
    <property type="match status" value="1"/>
</dbReference>
<feature type="domain" description="Laminin EGF-like" evidence="17">
    <location>
        <begin position="40"/>
        <end position="86"/>
    </location>
</feature>
<dbReference type="SMART" id="SM00180">
    <property type="entry name" value="EGF_Lam"/>
    <property type="match status" value="2"/>
</dbReference>
<dbReference type="GO" id="GO:0005604">
    <property type="term" value="C:basement membrane"/>
    <property type="evidence" value="ECO:0007669"/>
    <property type="project" value="UniProtKB-SubCell"/>
</dbReference>
<keyword evidence="8 13" id="KW-0175">Coiled coil</keyword>
<sequence length="1104" mass="123379">MWQTMDVLICLRICVFLLQKCQPGYYKDGSSPFLALCVACECNGLSDECEDRTGRCLNCRYNTAGDRCERCKEGYYGDAALRTCRACPCPFTTSTKKEVEENIECICRTGYAGSRCERCAPGYYGDPLIPRGSCRPCNCAGNGNSCDPRTGGKFVEPNLKKKRLHFNHVSKQCDENEAAADQIRGLLEGYEAKLKELDKALKDAADLVKNANAQNGLNAKTLGDLQVMNERGEHEQLAAQLDGAKTDLTKKVNEISKAAAKKDIVEAAEDHAKNLEKIAKDIEEYNASGRTEVRNAKDAIEAYKNITDAINAAEAAAKEAKVAAESTLNVSQTFKKCLLFFSLTFLVFPVNNLLNTIPSLTNKISTVENLTSQVSPISNISENIKMLKDLIEQARDAANKVTVPINFQGNGHVELHPPKNLDDLKAYTTISLMLQRPSGRGDGERRRRQATEDNMFVLYLGNRDSTKNYIGMFLRNNDLYGVYNLNGDTYEIKTGAITRSGLEPATFDRVDLRRIYRDAEMILTKAITSNKESPPPIKDDTQGQESKDLLDLSPDDIVFYVGGYPANFTVRTSFRYPNYKGCIEFFSLNDRAVSLYNFKRKDNINEGSPCKRYAKPLDSDYYEGTGFGRVLVDNTATTFSITMSVNTRSQNGLLLYIGSEVNSVQTEDWVDIQVYVITKKQFMVHVYIGGAPQHLRERHNITIQPFRGCLKNLKLNKGFKPLDEKVGIIKGCPVESLHTCTKTFSRIRMVIDDEDKGQEESRDHFIPDTSGSLVLGNENFKGCISNLYTRRLINVKCTCLSLPIQNQYLFLFLVLHRPHFSLEVRTRSHEGMLFFAATRGGQSHLALYMSKGRIRLSVGKQKIFNREKYNDGKWHTVMFSLEKKKFRLVVDGIRAQDGQLTNAELSSMKQQFLSPVYLGSTPHSLHKELKHSVSGCVRNFKMNGAQMSNPTANHGSGPCFEGQTQRGAYFSGNGAHVVVNDSFVVGSSFELLFNIRPRSLTGLLLHVGVYSKTPDGLPMGHYLIIYMLGGEVRPHICLSFPYFFGNSFFFQAQRNLLVEQGLLRLPVTSSFVGCIQDMGINGELVSFERPSSVFGPVNLKECPG</sequence>
<feature type="region of interest" description="Disordered" evidence="14">
    <location>
        <begin position="527"/>
        <end position="548"/>
    </location>
</feature>
<evidence type="ECO:0000256" key="6">
    <source>
        <dbReference type="ARBA" id="ARBA00022869"/>
    </source>
</evidence>
<feature type="signal peptide" evidence="15">
    <location>
        <begin position="1"/>
        <end position="23"/>
    </location>
</feature>
<evidence type="ECO:0000313" key="18">
    <source>
        <dbReference type="Ensembl" id="ENSPNYP00000016611.1"/>
    </source>
</evidence>
<evidence type="ECO:0000256" key="9">
    <source>
        <dbReference type="ARBA" id="ARBA00023157"/>
    </source>
</evidence>
<feature type="chain" id="PRO_5017262109" evidence="15">
    <location>
        <begin position="24"/>
        <end position="1104"/>
    </location>
</feature>
<dbReference type="InterPro" id="IPR010307">
    <property type="entry name" value="Laminin_dom_II"/>
</dbReference>
<evidence type="ECO:0000256" key="2">
    <source>
        <dbReference type="ARBA" id="ARBA00022525"/>
    </source>
</evidence>
<evidence type="ECO:0000256" key="15">
    <source>
        <dbReference type="SAM" id="SignalP"/>
    </source>
</evidence>
<evidence type="ECO:0000256" key="12">
    <source>
        <dbReference type="PROSITE-ProRule" id="PRU00460"/>
    </source>
</evidence>
<dbReference type="PROSITE" id="PS50027">
    <property type="entry name" value="EGF_LAM_2"/>
    <property type="match status" value="1"/>
</dbReference>
<dbReference type="Gene3D" id="2.60.120.200">
    <property type="match status" value="4"/>
</dbReference>
<dbReference type="CDD" id="cd00110">
    <property type="entry name" value="LamG"/>
    <property type="match status" value="3"/>
</dbReference>
<dbReference type="STRING" id="303518.ENSPNYP00000016611"/>
<keyword evidence="3" id="KW-0272">Extracellular matrix</keyword>
<dbReference type="SUPFAM" id="SSF49899">
    <property type="entry name" value="Concanavalin A-like lectins/glucanases"/>
    <property type="match status" value="4"/>
</dbReference>
<dbReference type="GO" id="GO:0007155">
    <property type="term" value="P:cell adhesion"/>
    <property type="evidence" value="ECO:0007669"/>
    <property type="project" value="UniProtKB-KW"/>
</dbReference>
<evidence type="ECO:0000256" key="7">
    <source>
        <dbReference type="ARBA" id="ARBA00022889"/>
    </source>
</evidence>
<dbReference type="PANTHER" id="PTHR15036">
    <property type="entry name" value="PIKACHURIN-LIKE PROTEIN"/>
    <property type="match status" value="1"/>
</dbReference>
<dbReference type="InterPro" id="IPR013320">
    <property type="entry name" value="ConA-like_dom_sf"/>
</dbReference>
<dbReference type="AlphaFoldDB" id="A0A3B4G4W6"/>
<evidence type="ECO:0000256" key="10">
    <source>
        <dbReference type="ARBA" id="ARBA00023180"/>
    </source>
</evidence>
<dbReference type="PROSITE" id="PS50025">
    <property type="entry name" value="LAM_G_DOMAIN"/>
    <property type="match status" value="2"/>
</dbReference>
<keyword evidence="4 15" id="KW-0732">Signal</keyword>
<dbReference type="PROSITE" id="PS01248">
    <property type="entry name" value="EGF_LAM_1"/>
    <property type="match status" value="1"/>
</dbReference>
<evidence type="ECO:0000259" key="16">
    <source>
        <dbReference type="PROSITE" id="PS50025"/>
    </source>
</evidence>
<evidence type="ECO:0000256" key="13">
    <source>
        <dbReference type="SAM" id="Coils"/>
    </source>
</evidence>
<protein>
    <submittedName>
        <fullName evidence="18">Si:ch211-241e1.3</fullName>
    </submittedName>
</protein>
<keyword evidence="10" id="KW-0325">Glycoprotein</keyword>
<dbReference type="Gene3D" id="2.10.25.10">
    <property type="entry name" value="Laminin"/>
    <property type="match status" value="2"/>
</dbReference>
<dbReference type="Ensembl" id="ENSPNYT00000017024.1">
    <property type="protein sequence ID" value="ENSPNYP00000016611.1"/>
    <property type="gene ID" value="ENSPNYG00000012519.1"/>
</dbReference>
<proteinExistence type="predicted"/>
<dbReference type="GO" id="GO:0005576">
    <property type="term" value="C:extracellular region"/>
    <property type="evidence" value="ECO:0007669"/>
    <property type="project" value="UniProtKB-ARBA"/>
</dbReference>
<evidence type="ECO:0000256" key="14">
    <source>
        <dbReference type="SAM" id="MobiDB-lite"/>
    </source>
</evidence>
<dbReference type="FunFam" id="2.10.25.10:FF:000065">
    <property type="entry name" value="Laminin subunit beta 1"/>
    <property type="match status" value="1"/>
</dbReference>
<keyword evidence="11 12" id="KW-0424">Laminin EGF-like domain</keyword>
<dbReference type="CDD" id="cd00055">
    <property type="entry name" value="EGF_Lam"/>
    <property type="match status" value="2"/>
</dbReference>
<dbReference type="Pfam" id="PF02210">
    <property type="entry name" value="Laminin_G_2"/>
    <property type="match status" value="1"/>
</dbReference>
<evidence type="ECO:0000256" key="8">
    <source>
        <dbReference type="ARBA" id="ARBA00023054"/>
    </source>
</evidence>
<keyword evidence="6" id="KW-0084">Basement membrane</keyword>
<keyword evidence="9 12" id="KW-1015">Disulfide bond</keyword>
<evidence type="ECO:0000256" key="5">
    <source>
        <dbReference type="ARBA" id="ARBA00022737"/>
    </source>
</evidence>
<dbReference type="GeneTree" id="ENSGT00940000155638"/>
<evidence type="ECO:0000256" key="4">
    <source>
        <dbReference type="ARBA" id="ARBA00022729"/>
    </source>
</evidence>
<dbReference type="SUPFAM" id="SSF57196">
    <property type="entry name" value="EGF/Laminin"/>
    <property type="match status" value="2"/>
</dbReference>
<keyword evidence="7" id="KW-0130">Cell adhesion</keyword>
<evidence type="ECO:0000256" key="1">
    <source>
        <dbReference type="ARBA" id="ARBA00004302"/>
    </source>
</evidence>
<feature type="coiled-coil region" evidence="13">
    <location>
        <begin position="265"/>
        <end position="323"/>
    </location>
</feature>
<accession>A0A3B4G4W6</accession>
<organism evidence="18">
    <name type="scientific">Pundamilia nyererei</name>
    <dbReference type="NCBI Taxonomy" id="303518"/>
    <lineage>
        <taxon>Eukaryota</taxon>
        <taxon>Metazoa</taxon>
        <taxon>Chordata</taxon>
        <taxon>Craniata</taxon>
        <taxon>Vertebrata</taxon>
        <taxon>Euteleostomi</taxon>
        <taxon>Actinopterygii</taxon>
        <taxon>Neopterygii</taxon>
        <taxon>Teleostei</taxon>
        <taxon>Neoteleostei</taxon>
        <taxon>Acanthomorphata</taxon>
        <taxon>Ovalentaria</taxon>
        <taxon>Cichlomorphae</taxon>
        <taxon>Cichliformes</taxon>
        <taxon>Cichlidae</taxon>
        <taxon>African cichlids</taxon>
        <taxon>Pseudocrenilabrinae</taxon>
        <taxon>Haplochromini</taxon>
        <taxon>Pundamilia</taxon>
    </lineage>
</organism>
<feature type="domain" description="Laminin G" evidence="16">
    <location>
        <begin position="789"/>
        <end position="959"/>
    </location>
</feature>
<reference evidence="18" key="1">
    <citation type="submission" date="2023-09" db="UniProtKB">
        <authorList>
            <consortium name="Ensembl"/>
        </authorList>
    </citation>
    <scope>IDENTIFICATION</scope>
</reference>
<comment type="caution">
    <text evidence="12">Lacks conserved residue(s) required for the propagation of feature annotation.</text>
</comment>
<dbReference type="Pfam" id="PF00053">
    <property type="entry name" value="EGF_laminin"/>
    <property type="match status" value="1"/>
</dbReference>
<evidence type="ECO:0000256" key="3">
    <source>
        <dbReference type="ARBA" id="ARBA00022530"/>
    </source>
</evidence>
<dbReference type="Pfam" id="PF24973">
    <property type="entry name" value="EGF_LMN_ATRN"/>
    <property type="match status" value="1"/>
</dbReference>
<feature type="compositionally biased region" description="Basic and acidic residues" evidence="14">
    <location>
        <begin position="537"/>
        <end position="548"/>
    </location>
</feature>
<dbReference type="SMART" id="SM00282">
    <property type="entry name" value="LamG"/>
    <property type="match status" value="3"/>
</dbReference>
<comment type="subcellular location">
    <subcellularLocation>
        <location evidence="1">Secreted</location>
        <location evidence="1">Extracellular space</location>
        <location evidence="1">Extracellular matrix</location>
        <location evidence="1">Basement membrane</location>
    </subcellularLocation>
</comment>
<evidence type="ECO:0000259" key="17">
    <source>
        <dbReference type="PROSITE" id="PS50027"/>
    </source>
</evidence>
<feature type="coiled-coil region" evidence="13">
    <location>
        <begin position="180"/>
        <end position="214"/>
    </location>
</feature>
<feature type="disulfide bond" evidence="12">
    <location>
        <begin position="59"/>
        <end position="68"/>
    </location>
</feature>
<dbReference type="Pfam" id="PF06009">
    <property type="entry name" value="Laminin_II"/>
    <property type="match status" value="1"/>
</dbReference>
<dbReference type="InterPro" id="IPR002049">
    <property type="entry name" value="LE_dom"/>
</dbReference>
<feature type="domain" description="Laminin G" evidence="16">
    <location>
        <begin position="402"/>
        <end position="610"/>
    </location>
</feature>
<keyword evidence="5" id="KW-0677">Repeat</keyword>
<dbReference type="InterPro" id="IPR001791">
    <property type="entry name" value="Laminin_G"/>
</dbReference>
<dbReference type="InterPro" id="IPR056863">
    <property type="entry name" value="LMN_ATRN_NET-like_EGF"/>
</dbReference>
<dbReference type="InterPro" id="IPR050372">
    <property type="entry name" value="Neurexin-related_CASP"/>
</dbReference>
<name>A0A3B4G4W6_9CICH</name>
<evidence type="ECO:0000256" key="11">
    <source>
        <dbReference type="ARBA" id="ARBA00023292"/>
    </source>
</evidence>
<keyword evidence="2" id="KW-0964">Secreted</keyword>
<dbReference type="PANTHER" id="PTHR15036:SF67">
    <property type="entry name" value="LAMININ SUBUNIT ALPHA-LIKE PROTEIN"/>
    <property type="match status" value="1"/>
</dbReference>